<protein>
    <recommendedName>
        <fullName evidence="4">DUF5074 domain-containing protein</fullName>
    </recommendedName>
</protein>
<proteinExistence type="predicted"/>
<dbReference type="RefSeq" id="WP_118260557.1">
    <property type="nucleotide sequence ID" value="NZ_CABJDM010000013.1"/>
</dbReference>
<dbReference type="AlphaFoldDB" id="A0A412X0C8"/>
<accession>A0A412X0C8</accession>
<dbReference type="InterPro" id="IPR015943">
    <property type="entry name" value="WD40/YVTN_repeat-like_dom_sf"/>
</dbReference>
<dbReference type="InterPro" id="IPR031815">
    <property type="entry name" value="DUF5074"/>
</dbReference>
<organism evidence="2 3">
    <name type="scientific">Butyricimonas virosa</name>
    <dbReference type="NCBI Taxonomy" id="544645"/>
    <lineage>
        <taxon>Bacteria</taxon>
        <taxon>Pseudomonadati</taxon>
        <taxon>Bacteroidota</taxon>
        <taxon>Bacteroidia</taxon>
        <taxon>Bacteroidales</taxon>
        <taxon>Odoribacteraceae</taxon>
        <taxon>Butyricimonas</taxon>
    </lineage>
</organism>
<evidence type="ECO:0000256" key="1">
    <source>
        <dbReference type="SAM" id="SignalP"/>
    </source>
</evidence>
<evidence type="ECO:0008006" key="4">
    <source>
        <dbReference type="Google" id="ProtNLM"/>
    </source>
</evidence>
<feature type="chain" id="PRO_5019371560" description="DUF5074 domain-containing protein" evidence="1">
    <location>
        <begin position="18"/>
        <end position="386"/>
    </location>
</feature>
<dbReference type="SUPFAM" id="SSF63825">
    <property type="entry name" value="YWTD domain"/>
    <property type="match status" value="1"/>
</dbReference>
<sequence length="386" mass="42926">MMKKFLFLWLFLAVLFAACTDDDDNVGEIPTPEVNKVQMIVVNEGLFGTGTADISVVYEDGTTIWNAFERANGVPMGDVAQSITYFNGKYFVVLNGSAKIEVVEPETFKSVGTILYTQKGSPRFMVPINDTEAIVTDLQGQLVRVNTSDYSVVEYIPLATNWGIEKIVKIGNKLFGANPAGKGIAVFDVNNISEEGKRIIRVLVKDNTKTSKMHLDKNNKLWVLTTGTNTQKENCVFWNCIDPNTEEVVDVVEIPLLKKGNPNLEIDTPMSGGLYYRSDISGDKSTIYFSMNACTDVKNGTYQLAVFELNVDTKDTKLYRKTTGVTQMYGMGVSPEGEVYVCDAIDYTAQRGYLRHFQENGSETAVKIGVYPRMIWFTGNETVPVK</sequence>
<dbReference type="STRING" id="1121130.GCA_000519105_01683"/>
<dbReference type="Pfam" id="PF16819">
    <property type="entry name" value="DUF5074"/>
    <property type="match status" value="1"/>
</dbReference>
<feature type="signal peptide" evidence="1">
    <location>
        <begin position="1"/>
        <end position="17"/>
    </location>
</feature>
<dbReference type="Gene3D" id="2.130.10.10">
    <property type="entry name" value="YVTN repeat-like/Quinoprotein amine dehydrogenase"/>
    <property type="match status" value="1"/>
</dbReference>
<dbReference type="PROSITE" id="PS51257">
    <property type="entry name" value="PROKAR_LIPOPROTEIN"/>
    <property type="match status" value="1"/>
</dbReference>
<dbReference type="EMBL" id="QRZA01000012">
    <property type="protein sequence ID" value="RGV33634.1"/>
    <property type="molecule type" value="Genomic_DNA"/>
</dbReference>
<keyword evidence="1" id="KW-0732">Signal</keyword>
<name>A0A412X0C8_9BACT</name>
<evidence type="ECO:0000313" key="3">
    <source>
        <dbReference type="Proteomes" id="UP000283589"/>
    </source>
</evidence>
<evidence type="ECO:0000313" key="2">
    <source>
        <dbReference type="EMBL" id="RGV33634.1"/>
    </source>
</evidence>
<reference evidence="2 3" key="1">
    <citation type="submission" date="2018-08" db="EMBL/GenBank/DDBJ databases">
        <title>A genome reference for cultivated species of the human gut microbiota.</title>
        <authorList>
            <person name="Zou Y."/>
            <person name="Xue W."/>
            <person name="Luo G."/>
        </authorList>
    </citation>
    <scope>NUCLEOTIDE SEQUENCE [LARGE SCALE GENOMIC DNA]</scope>
    <source>
        <strain evidence="2 3">AF14-49</strain>
    </source>
</reference>
<gene>
    <name evidence="2" type="ORF">DWW18_10760</name>
</gene>
<dbReference type="Proteomes" id="UP000283589">
    <property type="component" value="Unassembled WGS sequence"/>
</dbReference>
<comment type="caution">
    <text evidence="2">The sequence shown here is derived from an EMBL/GenBank/DDBJ whole genome shotgun (WGS) entry which is preliminary data.</text>
</comment>